<accession>A0A939G950</accession>
<reference evidence="1 2" key="1">
    <citation type="submission" date="2021-03" db="EMBL/GenBank/DDBJ databases">
        <title>Fibrella sp. HMF5036 genome sequencing and assembly.</title>
        <authorList>
            <person name="Kang H."/>
            <person name="Kim H."/>
            <person name="Bae S."/>
            <person name="Joh K."/>
        </authorList>
    </citation>
    <scope>NUCLEOTIDE SEQUENCE [LARGE SCALE GENOMIC DNA]</scope>
    <source>
        <strain evidence="1 2">HMF5036</strain>
    </source>
</reference>
<dbReference type="RefSeq" id="WP_207338703.1">
    <property type="nucleotide sequence ID" value="NZ_JAFMYU010000037.1"/>
</dbReference>
<organism evidence="1 2">
    <name type="scientific">Fibrella aquatilis</name>
    <dbReference type="NCBI Taxonomy" id="2817059"/>
    <lineage>
        <taxon>Bacteria</taxon>
        <taxon>Pseudomonadati</taxon>
        <taxon>Bacteroidota</taxon>
        <taxon>Cytophagia</taxon>
        <taxon>Cytophagales</taxon>
        <taxon>Spirosomataceae</taxon>
        <taxon>Fibrella</taxon>
    </lineage>
</organism>
<dbReference type="AlphaFoldDB" id="A0A939G950"/>
<gene>
    <name evidence="1" type="ORF">J2I48_27250</name>
</gene>
<evidence type="ECO:0000313" key="1">
    <source>
        <dbReference type="EMBL" id="MBO0934737.1"/>
    </source>
</evidence>
<protein>
    <submittedName>
        <fullName evidence="1">Uncharacterized protein</fullName>
    </submittedName>
</protein>
<evidence type="ECO:0000313" key="2">
    <source>
        <dbReference type="Proteomes" id="UP000664795"/>
    </source>
</evidence>
<dbReference type="EMBL" id="JAFMYU010000037">
    <property type="protein sequence ID" value="MBO0934737.1"/>
    <property type="molecule type" value="Genomic_DNA"/>
</dbReference>
<sequence>METIQHELTAEERHERLVAFLKRHMDEKRRDEQETRERYKSDPAIREAFAKLKQENEERGTPVVRL</sequence>
<comment type="caution">
    <text evidence="1">The sequence shown here is derived from an EMBL/GenBank/DDBJ whole genome shotgun (WGS) entry which is preliminary data.</text>
</comment>
<dbReference type="Proteomes" id="UP000664795">
    <property type="component" value="Unassembled WGS sequence"/>
</dbReference>
<proteinExistence type="predicted"/>
<name>A0A939G950_9BACT</name>
<keyword evidence="2" id="KW-1185">Reference proteome</keyword>